<dbReference type="InterPro" id="IPR011583">
    <property type="entry name" value="Chitinase_II/V-like_cat"/>
</dbReference>
<dbReference type="InterPro" id="IPR001579">
    <property type="entry name" value="Glyco_hydro_18_chit_AS"/>
</dbReference>
<dbReference type="Pfam" id="PF00704">
    <property type="entry name" value="Glyco_hydro_18"/>
    <property type="match status" value="1"/>
</dbReference>
<keyword evidence="6" id="KW-0147">Chitin-binding</keyword>
<dbReference type="SUPFAM" id="SSF54556">
    <property type="entry name" value="Chitinase insertion domain"/>
    <property type="match status" value="1"/>
</dbReference>
<feature type="domain" description="LysM" evidence="14">
    <location>
        <begin position="12"/>
        <end position="60"/>
    </location>
</feature>
<evidence type="ECO:0000256" key="2">
    <source>
        <dbReference type="ARBA" id="ARBA00004613"/>
    </source>
</evidence>
<dbReference type="GO" id="GO:0006032">
    <property type="term" value="P:chitin catabolic process"/>
    <property type="evidence" value="ECO:0007669"/>
    <property type="project" value="UniProtKB-KW"/>
</dbReference>
<keyword evidence="8" id="KW-0146">Chitin degradation</keyword>
<evidence type="ECO:0000256" key="11">
    <source>
        <dbReference type="ARBA" id="ARBA00023295"/>
    </source>
</evidence>
<reference evidence="17" key="4">
    <citation type="journal article" date="2015" name="G3 (Bethesda)">
        <title>Genome sequences of three phytopathogenic species of the Magnaporthaceae family of fungi.</title>
        <authorList>
            <person name="Okagaki L.H."/>
            <person name="Nunes C.C."/>
            <person name="Sailsbery J."/>
            <person name="Clay B."/>
            <person name="Brown D."/>
            <person name="John T."/>
            <person name="Oh Y."/>
            <person name="Young N."/>
            <person name="Fitzgerald M."/>
            <person name="Haas B.J."/>
            <person name="Zeng Q."/>
            <person name="Young S."/>
            <person name="Adiconis X."/>
            <person name="Fan L."/>
            <person name="Levin J.Z."/>
            <person name="Mitchell T.K."/>
            <person name="Okubara P.A."/>
            <person name="Farman M.L."/>
            <person name="Kohn L.M."/>
            <person name="Birren B."/>
            <person name="Ma L.-J."/>
            <person name="Dean R.A."/>
        </authorList>
    </citation>
    <scope>NUCLEOTIDE SEQUENCE</scope>
    <source>
        <strain evidence="17">R3-111a-1</strain>
    </source>
</reference>
<dbReference type="eggNOG" id="KOG2806">
    <property type="taxonomic scope" value="Eukaryota"/>
</dbReference>
<evidence type="ECO:0000256" key="9">
    <source>
        <dbReference type="ARBA" id="ARBA00023026"/>
    </source>
</evidence>
<dbReference type="InterPro" id="IPR053214">
    <property type="entry name" value="LysM12-like"/>
</dbReference>
<keyword evidence="7 13" id="KW-0378">Hydrolase</keyword>
<dbReference type="SMART" id="SM00636">
    <property type="entry name" value="Glyco_18"/>
    <property type="match status" value="1"/>
</dbReference>
<evidence type="ECO:0000256" key="13">
    <source>
        <dbReference type="RuleBase" id="RU000489"/>
    </source>
</evidence>
<evidence type="ECO:0000313" key="18">
    <source>
        <dbReference type="Proteomes" id="UP000006039"/>
    </source>
</evidence>
<evidence type="ECO:0000256" key="5">
    <source>
        <dbReference type="ARBA" id="ARBA00022525"/>
    </source>
</evidence>
<name>J3NFH7_GAET3</name>
<dbReference type="PROSITE" id="PS51910">
    <property type="entry name" value="GH18_2"/>
    <property type="match status" value="1"/>
</dbReference>
<dbReference type="EnsemblFungi" id="EJT80017">
    <property type="protein sequence ID" value="EJT80017"/>
    <property type="gene ID" value="GGTG_00023"/>
</dbReference>
<dbReference type="SUPFAM" id="SSF57016">
    <property type="entry name" value="Plant lectins/antimicrobial peptides"/>
    <property type="match status" value="1"/>
</dbReference>
<evidence type="ECO:0000256" key="12">
    <source>
        <dbReference type="ARBA" id="ARBA00023326"/>
    </source>
</evidence>
<evidence type="ECO:0000256" key="7">
    <source>
        <dbReference type="ARBA" id="ARBA00022801"/>
    </source>
</evidence>
<dbReference type="InterPro" id="IPR001223">
    <property type="entry name" value="Glyco_hydro18_cat"/>
</dbReference>
<comment type="catalytic activity">
    <reaction evidence="1">
        <text>Random endo-hydrolysis of N-acetyl-beta-D-glucosaminide (1-&gt;4)-beta-linkages in chitin and chitodextrins.</text>
        <dbReference type="EC" id="3.2.1.14"/>
    </reaction>
</comment>
<comment type="similarity">
    <text evidence="3">Belongs to the glycosyl hydrolase 18 family. Chitinase class V subfamily.</text>
</comment>
<evidence type="ECO:0000256" key="10">
    <source>
        <dbReference type="ARBA" id="ARBA00023277"/>
    </source>
</evidence>
<evidence type="ECO:0000256" key="6">
    <source>
        <dbReference type="ARBA" id="ARBA00022669"/>
    </source>
</evidence>
<dbReference type="PROSITE" id="PS01095">
    <property type="entry name" value="GH18_1"/>
    <property type="match status" value="1"/>
</dbReference>
<organism evidence="16">
    <name type="scientific">Gaeumannomyces tritici (strain R3-111a-1)</name>
    <name type="common">Wheat and barley take-all root rot fungus</name>
    <name type="synonym">Gaeumannomyces graminis var. tritici</name>
    <dbReference type="NCBI Taxonomy" id="644352"/>
    <lineage>
        <taxon>Eukaryota</taxon>
        <taxon>Fungi</taxon>
        <taxon>Dikarya</taxon>
        <taxon>Ascomycota</taxon>
        <taxon>Pezizomycotina</taxon>
        <taxon>Sordariomycetes</taxon>
        <taxon>Sordariomycetidae</taxon>
        <taxon>Magnaporthales</taxon>
        <taxon>Magnaporthaceae</taxon>
        <taxon>Gaeumannomyces</taxon>
    </lineage>
</organism>
<evidence type="ECO:0000256" key="1">
    <source>
        <dbReference type="ARBA" id="ARBA00000822"/>
    </source>
</evidence>
<dbReference type="Gene3D" id="3.30.60.10">
    <property type="entry name" value="Endochitinase-like"/>
    <property type="match status" value="1"/>
</dbReference>
<reference evidence="17" key="5">
    <citation type="submission" date="2018-04" db="UniProtKB">
        <authorList>
            <consortium name="EnsemblFungi"/>
        </authorList>
    </citation>
    <scope>IDENTIFICATION</scope>
    <source>
        <strain evidence="17">R3-111a-1</strain>
    </source>
</reference>
<evidence type="ECO:0000256" key="3">
    <source>
        <dbReference type="ARBA" id="ARBA00008682"/>
    </source>
</evidence>
<reference evidence="18" key="1">
    <citation type="submission" date="2010-07" db="EMBL/GenBank/DDBJ databases">
        <title>The genome sequence of Gaeumannomyces graminis var. tritici strain R3-111a-1.</title>
        <authorList>
            <consortium name="The Broad Institute Genome Sequencing Platform"/>
            <person name="Ma L.-J."/>
            <person name="Dead R."/>
            <person name="Young S."/>
            <person name="Zeng Q."/>
            <person name="Koehrsen M."/>
            <person name="Alvarado L."/>
            <person name="Berlin A."/>
            <person name="Chapman S.B."/>
            <person name="Chen Z."/>
            <person name="Freedman E."/>
            <person name="Gellesch M."/>
            <person name="Goldberg J."/>
            <person name="Griggs A."/>
            <person name="Gujja S."/>
            <person name="Heilman E.R."/>
            <person name="Heiman D."/>
            <person name="Hepburn T."/>
            <person name="Howarth C."/>
            <person name="Jen D."/>
            <person name="Larson L."/>
            <person name="Mehta T."/>
            <person name="Neiman D."/>
            <person name="Pearson M."/>
            <person name="Roberts A."/>
            <person name="Saif S."/>
            <person name="Shea T."/>
            <person name="Shenoy N."/>
            <person name="Sisk P."/>
            <person name="Stolte C."/>
            <person name="Sykes S."/>
            <person name="Walk T."/>
            <person name="White J."/>
            <person name="Yandava C."/>
            <person name="Haas B."/>
            <person name="Nusbaum C."/>
            <person name="Birren B."/>
        </authorList>
    </citation>
    <scope>NUCLEOTIDE SEQUENCE [LARGE SCALE GENOMIC DNA]</scope>
    <source>
        <strain evidence="18">R3-111a-1</strain>
    </source>
</reference>
<dbReference type="HOGENOM" id="CLU_001482_1_0_1"/>
<evidence type="ECO:0000256" key="8">
    <source>
        <dbReference type="ARBA" id="ARBA00023024"/>
    </source>
</evidence>
<dbReference type="GO" id="GO:0005576">
    <property type="term" value="C:extracellular region"/>
    <property type="evidence" value="ECO:0007669"/>
    <property type="project" value="UniProtKB-SubCell"/>
</dbReference>
<sequence>MRPKPLANGQCFSYTIEDNDNCSNLGAQFGLTMDEIEEFNKNTWGWSGCKLLFSKTTMCLSKGTPPFPSPISDANCGPQVSGSKPPTDGSKIADLNPCPLNSCCNIWGQCGITADFCVDTNTGPPGTAKPGTYGCISNCGVDVIKGTGNGGIKLAYFQGYGMGRQCLYQDALQIDTSKFTHLHFGFGTLTKAFEVQVSDALSSYQFGEFKRIRNAKRILSFGGWAFSNDVDTYRIFRDGVKSINRLTMARNIANFIIQHDLDGVDIDWEYPGAPDLPPNINDPGKAEDGPNYLAFLAVLKNFLPGRTVAIAAPASYWYLKQFPIKEISRIVDYIVYMTYDLHGQWDAHNKYSQESCDTGNCLRSQVNLTETRQVLAMITKAGVPGNKVVVGVTSYGRSFQMAEPGCWGPSCKFTGDRENSDATPGRCTGQAGYIADAEINEIIRSGSSLDKRSGGRVATHFIDPSSNSDILVYDNNQWVGYMSENTKAVRSRLYANLGMAGTTDWASDLQQFNDPPKPARDWASFISLAATGGDPKQSTLREGKWRSFTCTHQAIVYPYDYYPSDRWEQVDAKSAWKGIVTNWLELHQGQNKTFLESVEATLKAGANSGCELLGGENDRCHVAFECPNGANGPDSGPAAQLIWQSIIQIHGIYHAYYNGLLNMMATVGPTIRLMENTFAPIPDPDTNQWANVMTDLITIGALGSAAPFFNNFVKTLPAFVKGGAAFDNTKDNALMLIGQATTLAKDLLASPKGPWWDATQQRKFSEYAYRIAIGWQNSASLALDKLLGGGNTTLNALTSLVADGKFIGGRWDVSPETRPRPPTEADIAQTARKTFFGFAVPALWRRSKTYAFILDSGEDCNGNPAHKYVSDQTASETRVCHDDRLYYLVYPKGDARICTPCPAKDTPCQEKCRTNSFSAPVGLDSLSGDSYGQVTKEDIVKGSLATWVFNGRQNKAPNITQLATSNNEVRKSLAGLDVKTPGVVQLPICSPDRAFQSWDTSSMRSSPFYPCDIPPGRDRCGGSTFDNQGSDVSPTASDCQQLIRNIEGDATTDWTHGIVGQRTIASYGSCRFGIERTGGTGGAVQFRVGGQDVIDAINDSIRQFGGGGRVGAKGVMPCSGTTASTTVDVAWGIY</sequence>
<reference evidence="16" key="3">
    <citation type="submission" date="2010-09" db="EMBL/GenBank/DDBJ databases">
        <title>Annotation of Gaeumannomyces graminis var. tritici R3-111a-1.</title>
        <authorList>
            <consortium name="The Broad Institute Genome Sequencing Platform"/>
            <person name="Ma L.-J."/>
            <person name="Dead R."/>
            <person name="Young S.K."/>
            <person name="Zeng Q."/>
            <person name="Gargeya S."/>
            <person name="Fitzgerald M."/>
            <person name="Haas B."/>
            <person name="Abouelleil A."/>
            <person name="Alvarado L."/>
            <person name="Arachchi H.M."/>
            <person name="Berlin A."/>
            <person name="Brown A."/>
            <person name="Chapman S.B."/>
            <person name="Chen Z."/>
            <person name="Dunbar C."/>
            <person name="Freedman E."/>
            <person name="Gearin G."/>
            <person name="Gellesch M."/>
            <person name="Goldberg J."/>
            <person name="Griggs A."/>
            <person name="Gujja S."/>
            <person name="Heiman D."/>
            <person name="Howarth C."/>
            <person name="Larson L."/>
            <person name="Lui A."/>
            <person name="MacDonald P.J.P."/>
            <person name="Mehta T."/>
            <person name="Montmayeur A."/>
            <person name="Murphy C."/>
            <person name="Neiman D."/>
            <person name="Pearson M."/>
            <person name="Priest M."/>
            <person name="Roberts A."/>
            <person name="Saif S."/>
            <person name="Shea T."/>
            <person name="Shenoy N."/>
            <person name="Sisk P."/>
            <person name="Stolte C."/>
            <person name="Sykes S."/>
            <person name="Yandava C."/>
            <person name="Wortman J."/>
            <person name="Nusbaum C."/>
            <person name="Birren B."/>
        </authorList>
    </citation>
    <scope>NUCLEOTIDE SEQUENCE</scope>
    <source>
        <strain evidence="16">R3-111a-1</strain>
    </source>
</reference>
<dbReference type="Gene3D" id="3.10.50.10">
    <property type="match status" value="1"/>
</dbReference>
<feature type="domain" description="GH18" evidence="15">
    <location>
        <begin position="151"/>
        <end position="547"/>
    </location>
</feature>
<dbReference type="InterPro" id="IPR017853">
    <property type="entry name" value="GH"/>
</dbReference>
<dbReference type="GeneID" id="20340481"/>
<dbReference type="PROSITE" id="PS51782">
    <property type="entry name" value="LYSM"/>
    <property type="match status" value="1"/>
</dbReference>
<dbReference type="InterPro" id="IPR036861">
    <property type="entry name" value="Endochitinase-like_sf"/>
</dbReference>
<reference evidence="16" key="2">
    <citation type="submission" date="2010-07" db="EMBL/GenBank/DDBJ databases">
        <authorList>
            <consortium name="The Broad Institute Genome Sequencing Platform"/>
            <consortium name="Broad Institute Genome Sequencing Center for Infectious Disease"/>
            <person name="Ma L.-J."/>
            <person name="Dead R."/>
            <person name="Young S."/>
            <person name="Zeng Q."/>
            <person name="Koehrsen M."/>
            <person name="Alvarado L."/>
            <person name="Berlin A."/>
            <person name="Chapman S.B."/>
            <person name="Chen Z."/>
            <person name="Freedman E."/>
            <person name="Gellesch M."/>
            <person name="Goldberg J."/>
            <person name="Griggs A."/>
            <person name="Gujja S."/>
            <person name="Heilman E.R."/>
            <person name="Heiman D."/>
            <person name="Hepburn T."/>
            <person name="Howarth C."/>
            <person name="Jen D."/>
            <person name="Larson L."/>
            <person name="Mehta T."/>
            <person name="Neiman D."/>
            <person name="Pearson M."/>
            <person name="Roberts A."/>
            <person name="Saif S."/>
            <person name="Shea T."/>
            <person name="Shenoy N."/>
            <person name="Sisk P."/>
            <person name="Stolte C."/>
            <person name="Sykes S."/>
            <person name="Walk T."/>
            <person name="White J."/>
            <person name="Yandava C."/>
            <person name="Haas B."/>
            <person name="Nusbaum C."/>
            <person name="Birren B."/>
        </authorList>
    </citation>
    <scope>NUCLEOTIDE SEQUENCE</scope>
    <source>
        <strain evidence="16">R3-111a-1</strain>
    </source>
</reference>
<evidence type="ECO:0000259" key="15">
    <source>
        <dbReference type="PROSITE" id="PS51910"/>
    </source>
</evidence>
<protein>
    <recommendedName>
        <fullName evidence="4">chitinase</fullName>
        <ecNumber evidence="4">3.2.1.14</ecNumber>
    </recommendedName>
</protein>
<dbReference type="InterPro" id="IPR036779">
    <property type="entry name" value="LysM_dom_sf"/>
</dbReference>
<dbReference type="GO" id="GO:0008061">
    <property type="term" value="F:chitin binding"/>
    <property type="evidence" value="ECO:0007669"/>
    <property type="project" value="UniProtKB-KW"/>
</dbReference>
<evidence type="ECO:0000259" key="14">
    <source>
        <dbReference type="PROSITE" id="PS51782"/>
    </source>
</evidence>
<dbReference type="Pfam" id="PF14856">
    <property type="entry name" value="Hce2"/>
    <property type="match status" value="1"/>
</dbReference>
<dbReference type="GO" id="GO:0008843">
    <property type="term" value="F:endochitinase activity"/>
    <property type="evidence" value="ECO:0007669"/>
    <property type="project" value="UniProtKB-EC"/>
</dbReference>
<dbReference type="InterPro" id="IPR029070">
    <property type="entry name" value="Chitinase_insertion_sf"/>
</dbReference>
<gene>
    <name evidence="17" type="primary">20340481</name>
    <name evidence="16" type="ORF">GGTG_00023</name>
</gene>
<dbReference type="RefSeq" id="XP_009216026.1">
    <property type="nucleotide sequence ID" value="XM_009217762.1"/>
</dbReference>
<dbReference type="OrthoDB" id="73875at2759"/>
<keyword evidence="12" id="KW-0624">Polysaccharide degradation</keyword>
<keyword evidence="11 13" id="KW-0326">Glycosidase</keyword>
<dbReference type="AlphaFoldDB" id="J3NFH7"/>
<dbReference type="STRING" id="644352.J3NFH7"/>
<dbReference type="InterPro" id="IPR029226">
    <property type="entry name" value="Ecp2-like"/>
</dbReference>
<dbReference type="Proteomes" id="UP000006039">
    <property type="component" value="Unassembled WGS sequence"/>
</dbReference>
<keyword evidence="10" id="KW-0119">Carbohydrate metabolism</keyword>
<evidence type="ECO:0000256" key="4">
    <source>
        <dbReference type="ARBA" id="ARBA00012729"/>
    </source>
</evidence>
<dbReference type="CDD" id="cd02878">
    <property type="entry name" value="GH18_zymocin_alpha"/>
    <property type="match status" value="1"/>
</dbReference>
<dbReference type="InterPro" id="IPR018392">
    <property type="entry name" value="LysM"/>
</dbReference>
<dbReference type="CDD" id="cd00035">
    <property type="entry name" value="ChtBD1"/>
    <property type="match status" value="1"/>
</dbReference>
<dbReference type="VEuPathDB" id="FungiDB:GGTG_00023"/>
<dbReference type="PANTHER" id="PTHR47700:SF1">
    <property type="entry name" value="CHITINASE"/>
    <property type="match status" value="1"/>
</dbReference>
<dbReference type="Gene3D" id="3.10.350.10">
    <property type="entry name" value="LysM domain"/>
    <property type="match status" value="1"/>
</dbReference>
<comment type="subcellular location">
    <subcellularLocation>
        <location evidence="2">Secreted</location>
    </subcellularLocation>
</comment>
<keyword evidence="9" id="KW-0843">Virulence</keyword>
<keyword evidence="18" id="KW-1185">Reference proteome</keyword>
<keyword evidence="5" id="KW-0964">Secreted</keyword>
<dbReference type="PANTHER" id="PTHR47700">
    <property type="entry name" value="V CHITINASE, PUTATIVE (AFU_ORTHOLOGUE AFUA_6G13720)-RELATED"/>
    <property type="match status" value="1"/>
</dbReference>
<dbReference type="EMBL" id="GL385395">
    <property type="protein sequence ID" value="EJT80017.1"/>
    <property type="molecule type" value="Genomic_DNA"/>
</dbReference>
<dbReference type="Gene3D" id="3.20.20.80">
    <property type="entry name" value="Glycosidases"/>
    <property type="match status" value="1"/>
</dbReference>
<evidence type="ECO:0000313" key="16">
    <source>
        <dbReference type="EMBL" id="EJT80017.1"/>
    </source>
</evidence>
<dbReference type="SUPFAM" id="SSF51445">
    <property type="entry name" value="(Trans)glycosidases"/>
    <property type="match status" value="1"/>
</dbReference>
<proteinExistence type="inferred from homology"/>
<dbReference type="EC" id="3.2.1.14" evidence="4"/>
<evidence type="ECO:0000313" key="17">
    <source>
        <dbReference type="EnsemblFungi" id="EJT80017"/>
    </source>
</evidence>
<dbReference type="GO" id="GO:0000272">
    <property type="term" value="P:polysaccharide catabolic process"/>
    <property type="evidence" value="ECO:0007669"/>
    <property type="project" value="UniProtKB-KW"/>
</dbReference>
<accession>J3NFH7</accession>